<dbReference type="EMBL" id="VIEB01000204">
    <property type="protein sequence ID" value="TQE00874.1"/>
    <property type="molecule type" value="Genomic_DNA"/>
</dbReference>
<name>A0A540MQ17_MALBA</name>
<dbReference type="Proteomes" id="UP000315295">
    <property type="component" value="Unassembled WGS sequence"/>
</dbReference>
<accession>A0A540MQ17</accession>
<gene>
    <name evidence="1" type="ORF">C1H46_013414</name>
</gene>
<evidence type="ECO:0000313" key="2">
    <source>
        <dbReference type="Proteomes" id="UP000315295"/>
    </source>
</evidence>
<dbReference type="PANTHER" id="PTHR46686:SF4">
    <property type="entry name" value="GLYCOSYLTRANSFERASE FAMILY 4 PROTEIN"/>
    <property type="match status" value="1"/>
</dbReference>
<keyword evidence="2" id="KW-1185">Reference proteome</keyword>
<dbReference type="Gene3D" id="3.40.50.2000">
    <property type="entry name" value="Glycogen Phosphorylase B"/>
    <property type="match status" value="1"/>
</dbReference>
<dbReference type="STRING" id="106549.A0A540MQ17"/>
<dbReference type="AlphaFoldDB" id="A0A540MQ17"/>
<protein>
    <submittedName>
        <fullName evidence="1">Uncharacterized protein</fullName>
    </submittedName>
</protein>
<dbReference type="PANTHER" id="PTHR46686">
    <property type="entry name" value="GLYCOSYLTRANSFERASE"/>
    <property type="match status" value="1"/>
</dbReference>
<sequence>MAGRLVRDEGHPLMFEALKQILKENDAFRQTVVVLVAGNGPWGARYRDLGMNILVLGPLEQAQLTEFYNAIEQLIFSEASNGNKACQHYRLYRCWQRTVASLKKILYRVWSDGRGDSKQKGQAARQRGLQLFTANKMVAAYERLFLCISNDEKIGENYCQFQIP</sequence>
<reference evidence="1 2" key="1">
    <citation type="journal article" date="2019" name="G3 (Bethesda)">
        <title>Sequencing of a Wild Apple (Malus baccata) Genome Unravels the Differences Between Cultivated and Wild Apple Species Regarding Disease Resistance and Cold Tolerance.</title>
        <authorList>
            <person name="Chen X."/>
        </authorList>
    </citation>
    <scope>NUCLEOTIDE SEQUENCE [LARGE SCALE GENOMIC DNA]</scope>
    <source>
        <strain evidence="2">cv. Shandingzi</strain>
        <tissue evidence="1">Leaves</tissue>
    </source>
</reference>
<proteinExistence type="predicted"/>
<comment type="caution">
    <text evidence="1">The sequence shown here is derived from an EMBL/GenBank/DDBJ whole genome shotgun (WGS) entry which is preliminary data.</text>
</comment>
<evidence type="ECO:0000313" key="1">
    <source>
        <dbReference type="EMBL" id="TQE00874.1"/>
    </source>
</evidence>
<dbReference type="SUPFAM" id="SSF53756">
    <property type="entry name" value="UDP-Glycosyltransferase/glycogen phosphorylase"/>
    <property type="match status" value="1"/>
</dbReference>
<organism evidence="1 2">
    <name type="scientific">Malus baccata</name>
    <name type="common">Siberian crab apple</name>
    <name type="synonym">Pyrus baccata</name>
    <dbReference type="NCBI Taxonomy" id="106549"/>
    <lineage>
        <taxon>Eukaryota</taxon>
        <taxon>Viridiplantae</taxon>
        <taxon>Streptophyta</taxon>
        <taxon>Embryophyta</taxon>
        <taxon>Tracheophyta</taxon>
        <taxon>Spermatophyta</taxon>
        <taxon>Magnoliopsida</taxon>
        <taxon>eudicotyledons</taxon>
        <taxon>Gunneridae</taxon>
        <taxon>Pentapetalae</taxon>
        <taxon>rosids</taxon>
        <taxon>fabids</taxon>
        <taxon>Rosales</taxon>
        <taxon>Rosaceae</taxon>
        <taxon>Amygdaloideae</taxon>
        <taxon>Maleae</taxon>
        <taxon>Malus</taxon>
    </lineage>
</organism>